<dbReference type="AlphaFoldDB" id="A0A2A2ZND5"/>
<dbReference type="PANTHER" id="PTHR21240">
    <property type="entry name" value="2-AMINO-3-CARBOXYLMUCONATE-6-SEMIALDEHYDE DECARBOXYLASE"/>
    <property type="match status" value="1"/>
</dbReference>
<comment type="caution">
    <text evidence="3">The sequence shown here is derived from an EMBL/GenBank/DDBJ whole genome shotgun (WGS) entry which is preliminary data.</text>
</comment>
<dbReference type="EMBL" id="NSFD01000005">
    <property type="protein sequence ID" value="PBA27941.1"/>
    <property type="molecule type" value="Genomic_DNA"/>
</dbReference>
<evidence type="ECO:0000313" key="3">
    <source>
        <dbReference type="EMBL" id="PBA27941.1"/>
    </source>
</evidence>
<accession>A0A2A2ZND5</accession>
<keyword evidence="1" id="KW-0456">Lyase</keyword>
<proteinExistence type="predicted"/>
<evidence type="ECO:0000256" key="1">
    <source>
        <dbReference type="ARBA" id="ARBA00023239"/>
    </source>
</evidence>
<dbReference type="InterPro" id="IPR006680">
    <property type="entry name" value="Amidohydro-rel"/>
</dbReference>
<feature type="domain" description="Amidohydrolase-related" evidence="2">
    <location>
        <begin position="9"/>
        <end position="286"/>
    </location>
</feature>
<evidence type="ECO:0000313" key="4">
    <source>
        <dbReference type="Proteomes" id="UP000217768"/>
    </source>
</evidence>
<dbReference type="SUPFAM" id="SSF51556">
    <property type="entry name" value="Metallo-dependent hydrolases"/>
    <property type="match status" value="1"/>
</dbReference>
<dbReference type="PANTHER" id="PTHR21240:SF19">
    <property type="entry name" value="CATALYTIC_ HYDROLASE"/>
    <property type="match status" value="1"/>
</dbReference>
<dbReference type="Gene3D" id="3.20.20.140">
    <property type="entry name" value="Metal-dependent hydrolases"/>
    <property type="match status" value="1"/>
</dbReference>
<organism evidence="3 4">
    <name type="scientific">Mycobacterium avium</name>
    <dbReference type="NCBI Taxonomy" id="1764"/>
    <lineage>
        <taxon>Bacteria</taxon>
        <taxon>Bacillati</taxon>
        <taxon>Actinomycetota</taxon>
        <taxon>Actinomycetes</taxon>
        <taxon>Mycobacteriales</taxon>
        <taxon>Mycobacteriaceae</taxon>
        <taxon>Mycobacterium</taxon>
        <taxon>Mycobacterium avium complex (MAC)</taxon>
    </lineage>
</organism>
<dbReference type="RefSeq" id="WP_095795029.1">
    <property type="nucleotide sequence ID" value="NZ_NSFD01000005.1"/>
</dbReference>
<dbReference type="InterPro" id="IPR032466">
    <property type="entry name" value="Metal_Hydrolase"/>
</dbReference>
<gene>
    <name evidence="3" type="ORF">CKJ66_04910</name>
</gene>
<dbReference type="Proteomes" id="UP000217768">
    <property type="component" value="Unassembled WGS sequence"/>
</dbReference>
<evidence type="ECO:0000259" key="2">
    <source>
        <dbReference type="Pfam" id="PF04909"/>
    </source>
</evidence>
<keyword evidence="3" id="KW-0378">Hydrolase</keyword>
<dbReference type="CDD" id="cd01292">
    <property type="entry name" value="metallo-dependent_hydrolases"/>
    <property type="match status" value="1"/>
</dbReference>
<dbReference type="GO" id="GO:0016787">
    <property type="term" value="F:hydrolase activity"/>
    <property type="evidence" value="ECO:0007669"/>
    <property type="project" value="UniProtKB-KW"/>
</dbReference>
<dbReference type="GO" id="GO:0016831">
    <property type="term" value="F:carboxy-lyase activity"/>
    <property type="evidence" value="ECO:0007669"/>
    <property type="project" value="InterPro"/>
</dbReference>
<sequence length="293" mass="32046">MDPTKLKAIDVHVHVEVDCNGHMSLPDEFVAASTQYFGAETVKPNIDAIAAYYRERQIGAVLFSVDIEAFTGHPALSNEEIAAGAAAHPDVLIPFASIDPAKGRAGARRLRVLIEEHGVRGLKLHPSIQNFAPDDGTAYPLLEVAQEYGVPVLFHTGQTGIGANMRGGGGIRLGLSNPILLDEVAVRFPDLRIIMAHPSFPWQDEALAVATHKPNVYIDLSGWSPKYFPPQLVRYANTLLADKVLFGSDYPMITPDRWLADFATLEMKPHVIPKILKDNAIRVLNLDTEGKES</sequence>
<protein>
    <submittedName>
        <fullName evidence="3">4-hydroxyphenyl-beta-ketoacyl-CoA hydrolase</fullName>
    </submittedName>
</protein>
<dbReference type="Pfam" id="PF04909">
    <property type="entry name" value="Amidohydro_2"/>
    <property type="match status" value="1"/>
</dbReference>
<dbReference type="InterPro" id="IPR032465">
    <property type="entry name" value="ACMSD"/>
</dbReference>
<reference evidence="3 4" key="1">
    <citation type="submission" date="2017-08" db="EMBL/GenBank/DDBJ databases">
        <title>Phylogenetic analysis of Mycobacterium avium complex whole genomes.</title>
        <authorList>
            <person name="Caverly L.J."/>
            <person name="Spilker T."/>
            <person name="Lipuma J."/>
        </authorList>
    </citation>
    <scope>NUCLEOTIDE SEQUENCE [LARGE SCALE GENOMIC DNA]</scope>
    <source>
        <strain evidence="3 4">FLAC0165</strain>
    </source>
</reference>
<name>A0A2A2ZND5_MYCAV</name>